<name>A0A1H3JZC1_9RHOB</name>
<dbReference type="InterPro" id="IPR011008">
    <property type="entry name" value="Dimeric_a/b-barrel"/>
</dbReference>
<dbReference type="AlphaFoldDB" id="A0A1H3JZC1"/>
<keyword evidence="6" id="KW-1185">Reference proteome</keyword>
<dbReference type="Gene3D" id="3.30.70.920">
    <property type="match status" value="1"/>
</dbReference>
<dbReference type="Proteomes" id="UP000199286">
    <property type="component" value="Unassembled WGS sequence"/>
</dbReference>
<accession>A0A1H3JZC1</accession>
<protein>
    <submittedName>
        <fullName evidence="5">Transcriptional regulator, AsnC family</fullName>
    </submittedName>
</protein>
<feature type="domain" description="HTH asnC-type" evidence="4">
    <location>
        <begin position="29"/>
        <end position="90"/>
    </location>
</feature>
<keyword evidence="1" id="KW-0805">Transcription regulation</keyword>
<dbReference type="EMBL" id="FNPF01000008">
    <property type="protein sequence ID" value="SDY44624.1"/>
    <property type="molecule type" value="Genomic_DNA"/>
</dbReference>
<dbReference type="STRING" id="321339.SAMN05444340_10846"/>
<dbReference type="SUPFAM" id="SSF46785">
    <property type="entry name" value="Winged helix' DNA-binding domain"/>
    <property type="match status" value="1"/>
</dbReference>
<reference evidence="5 6" key="1">
    <citation type="submission" date="2016-10" db="EMBL/GenBank/DDBJ databases">
        <authorList>
            <person name="de Groot N.N."/>
        </authorList>
    </citation>
    <scope>NUCLEOTIDE SEQUENCE [LARGE SCALE GENOMIC DNA]</scope>
    <source>
        <strain evidence="5 6">DSM 26880</strain>
    </source>
</reference>
<organism evidence="5 6">
    <name type="scientific">Citreimonas salinaria</name>
    <dbReference type="NCBI Taxonomy" id="321339"/>
    <lineage>
        <taxon>Bacteria</taxon>
        <taxon>Pseudomonadati</taxon>
        <taxon>Pseudomonadota</taxon>
        <taxon>Alphaproteobacteria</taxon>
        <taxon>Rhodobacterales</taxon>
        <taxon>Roseobacteraceae</taxon>
        <taxon>Citreimonas</taxon>
    </lineage>
</organism>
<dbReference type="Gene3D" id="1.10.10.10">
    <property type="entry name" value="Winged helix-like DNA-binding domain superfamily/Winged helix DNA-binding domain"/>
    <property type="match status" value="1"/>
</dbReference>
<dbReference type="Pfam" id="PF13404">
    <property type="entry name" value="HTH_AsnC-type"/>
    <property type="match status" value="1"/>
</dbReference>
<sequence length="170" mass="18254">MPQKSLGIARRIDQYDGNERRNAGVPLQIDETDRALIAALSENARLPTADLARKLGLARSTVQARLDRLVARGAIAGFTIKPGAGLRAPLRATVLICIEPRAAPAVLSRLRTMPVVETVHTTSGRVDMIVQLSAGTTEELDATLDRIGEAQGVRSSESLIHLSTKIDRTA</sequence>
<evidence type="ECO:0000256" key="1">
    <source>
        <dbReference type="ARBA" id="ARBA00023015"/>
    </source>
</evidence>
<dbReference type="GO" id="GO:0005829">
    <property type="term" value="C:cytosol"/>
    <property type="evidence" value="ECO:0007669"/>
    <property type="project" value="TreeGrafter"/>
</dbReference>
<evidence type="ECO:0000313" key="5">
    <source>
        <dbReference type="EMBL" id="SDY44624.1"/>
    </source>
</evidence>
<dbReference type="GO" id="GO:0043565">
    <property type="term" value="F:sequence-specific DNA binding"/>
    <property type="evidence" value="ECO:0007669"/>
    <property type="project" value="InterPro"/>
</dbReference>
<dbReference type="PRINTS" id="PR00033">
    <property type="entry name" value="HTHASNC"/>
</dbReference>
<proteinExistence type="predicted"/>
<dbReference type="InterPro" id="IPR019887">
    <property type="entry name" value="Tscrpt_reg_AsnC/Lrp_C"/>
</dbReference>
<evidence type="ECO:0000313" key="6">
    <source>
        <dbReference type="Proteomes" id="UP000199286"/>
    </source>
</evidence>
<dbReference type="SMART" id="SM00344">
    <property type="entry name" value="HTH_ASNC"/>
    <property type="match status" value="1"/>
</dbReference>
<evidence type="ECO:0000256" key="3">
    <source>
        <dbReference type="ARBA" id="ARBA00023163"/>
    </source>
</evidence>
<dbReference type="PANTHER" id="PTHR30154">
    <property type="entry name" value="LEUCINE-RESPONSIVE REGULATORY PROTEIN"/>
    <property type="match status" value="1"/>
</dbReference>
<dbReference type="GO" id="GO:0043200">
    <property type="term" value="P:response to amino acid"/>
    <property type="evidence" value="ECO:0007669"/>
    <property type="project" value="TreeGrafter"/>
</dbReference>
<evidence type="ECO:0000259" key="4">
    <source>
        <dbReference type="PROSITE" id="PS50956"/>
    </source>
</evidence>
<dbReference type="InterPro" id="IPR036390">
    <property type="entry name" value="WH_DNA-bd_sf"/>
</dbReference>
<dbReference type="Pfam" id="PF01037">
    <property type="entry name" value="AsnC_trans_reg"/>
    <property type="match status" value="1"/>
</dbReference>
<dbReference type="PANTHER" id="PTHR30154:SF53">
    <property type="entry name" value="HTH-TYPE TRANSCRIPTIONAL REGULATOR LRPC"/>
    <property type="match status" value="1"/>
</dbReference>
<dbReference type="SUPFAM" id="SSF54909">
    <property type="entry name" value="Dimeric alpha+beta barrel"/>
    <property type="match status" value="1"/>
</dbReference>
<keyword evidence="3" id="KW-0804">Transcription</keyword>
<gene>
    <name evidence="5" type="ORF">SAMN05444340_10846</name>
</gene>
<dbReference type="InterPro" id="IPR036388">
    <property type="entry name" value="WH-like_DNA-bd_sf"/>
</dbReference>
<keyword evidence="2" id="KW-0238">DNA-binding</keyword>
<dbReference type="InterPro" id="IPR000485">
    <property type="entry name" value="AsnC-type_HTH_dom"/>
</dbReference>
<dbReference type="InterPro" id="IPR019888">
    <property type="entry name" value="Tscrpt_reg_AsnC-like"/>
</dbReference>
<evidence type="ECO:0000256" key="2">
    <source>
        <dbReference type="ARBA" id="ARBA00023125"/>
    </source>
</evidence>
<dbReference type="PROSITE" id="PS50956">
    <property type="entry name" value="HTH_ASNC_2"/>
    <property type="match status" value="1"/>
</dbReference>